<dbReference type="Proteomes" id="UP000238479">
    <property type="component" value="Chromosome 2"/>
</dbReference>
<keyword evidence="1" id="KW-0812">Transmembrane</keyword>
<reference evidence="2 3" key="1">
    <citation type="journal article" date="2018" name="Nat. Genet.">
        <title>The Rosa genome provides new insights in the design of modern roses.</title>
        <authorList>
            <person name="Bendahmane M."/>
        </authorList>
    </citation>
    <scope>NUCLEOTIDE SEQUENCE [LARGE SCALE GENOMIC DNA]</scope>
    <source>
        <strain evidence="3">cv. Old Blush</strain>
    </source>
</reference>
<dbReference type="AlphaFoldDB" id="A0A2P6RYH1"/>
<keyword evidence="1" id="KW-0472">Membrane</keyword>
<name>A0A2P6RYH1_ROSCH</name>
<protein>
    <submittedName>
        <fullName evidence="2">Uncharacterized protein</fullName>
    </submittedName>
</protein>
<feature type="transmembrane region" description="Helical" evidence="1">
    <location>
        <begin position="32"/>
        <end position="49"/>
    </location>
</feature>
<evidence type="ECO:0000313" key="2">
    <source>
        <dbReference type="EMBL" id="PRQ51475.1"/>
    </source>
</evidence>
<evidence type="ECO:0000313" key="3">
    <source>
        <dbReference type="Proteomes" id="UP000238479"/>
    </source>
</evidence>
<evidence type="ECO:0000256" key="1">
    <source>
        <dbReference type="SAM" id="Phobius"/>
    </source>
</evidence>
<organism evidence="2 3">
    <name type="scientific">Rosa chinensis</name>
    <name type="common">China rose</name>
    <dbReference type="NCBI Taxonomy" id="74649"/>
    <lineage>
        <taxon>Eukaryota</taxon>
        <taxon>Viridiplantae</taxon>
        <taxon>Streptophyta</taxon>
        <taxon>Embryophyta</taxon>
        <taxon>Tracheophyta</taxon>
        <taxon>Spermatophyta</taxon>
        <taxon>Magnoliopsida</taxon>
        <taxon>eudicotyledons</taxon>
        <taxon>Gunneridae</taxon>
        <taxon>Pentapetalae</taxon>
        <taxon>rosids</taxon>
        <taxon>fabids</taxon>
        <taxon>Rosales</taxon>
        <taxon>Rosaceae</taxon>
        <taxon>Rosoideae</taxon>
        <taxon>Rosoideae incertae sedis</taxon>
        <taxon>Rosa</taxon>
    </lineage>
</organism>
<gene>
    <name evidence="2" type="ORF">RchiOBHm_Chr2g0144871</name>
</gene>
<sequence>MYRLFLHGCTIQKGLNYGSSFFFSTLVPLLRFPQFSYILLVFIVVVYNYKKIALDESMRQICTGPCKNFTKSPCQQSK</sequence>
<keyword evidence="1" id="KW-1133">Transmembrane helix</keyword>
<proteinExistence type="predicted"/>
<accession>A0A2P6RYH1</accession>
<comment type="caution">
    <text evidence="2">The sequence shown here is derived from an EMBL/GenBank/DDBJ whole genome shotgun (WGS) entry which is preliminary data.</text>
</comment>
<dbReference type="Gramene" id="PRQ51475">
    <property type="protein sequence ID" value="PRQ51475"/>
    <property type="gene ID" value="RchiOBHm_Chr2g0144871"/>
</dbReference>
<dbReference type="EMBL" id="PDCK01000040">
    <property type="protein sequence ID" value="PRQ51475.1"/>
    <property type="molecule type" value="Genomic_DNA"/>
</dbReference>
<keyword evidence="3" id="KW-1185">Reference proteome</keyword>